<dbReference type="Pfam" id="PF02301">
    <property type="entry name" value="HORMA"/>
    <property type="match status" value="1"/>
</dbReference>
<accession>A0AAD5JUI5</accession>
<dbReference type="SUPFAM" id="SSF56019">
    <property type="entry name" value="The spindle assembly checkpoint protein mad2"/>
    <property type="match status" value="1"/>
</dbReference>
<keyword evidence="5" id="KW-0539">Nucleus</keyword>
<evidence type="ECO:0000313" key="8">
    <source>
        <dbReference type="EMBL" id="KAI9255128.1"/>
    </source>
</evidence>
<dbReference type="PANTHER" id="PTHR11842:SF11">
    <property type="entry name" value="MITOTIC SPINDLE ASSEMBLY CHECKPOINT PROTEIN MAD2A"/>
    <property type="match status" value="1"/>
</dbReference>
<keyword evidence="3" id="KW-0132">Cell division</keyword>
<dbReference type="InterPro" id="IPR045091">
    <property type="entry name" value="Mad2-like"/>
</dbReference>
<dbReference type="InterPro" id="IPR003511">
    <property type="entry name" value="HORMA_dom"/>
</dbReference>
<gene>
    <name evidence="8" type="ORF">BDA99DRAFT_517948</name>
</gene>
<evidence type="ECO:0000256" key="2">
    <source>
        <dbReference type="ARBA" id="ARBA00010348"/>
    </source>
</evidence>
<feature type="domain" description="HORMA" evidence="7">
    <location>
        <begin position="6"/>
        <end position="192"/>
    </location>
</feature>
<evidence type="ECO:0000313" key="9">
    <source>
        <dbReference type="Proteomes" id="UP001209540"/>
    </source>
</evidence>
<dbReference type="EMBL" id="JAIXMP010000023">
    <property type="protein sequence ID" value="KAI9255128.1"/>
    <property type="molecule type" value="Genomic_DNA"/>
</dbReference>
<dbReference type="GO" id="GO:0000776">
    <property type="term" value="C:kinetochore"/>
    <property type="evidence" value="ECO:0007669"/>
    <property type="project" value="TreeGrafter"/>
</dbReference>
<reference evidence="8" key="1">
    <citation type="journal article" date="2022" name="IScience">
        <title>Evolution of zygomycete secretomes and the origins of terrestrial fungal ecologies.</title>
        <authorList>
            <person name="Chang Y."/>
            <person name="Wang Y."/>
            <person name="Mondo S."/>
            <person name="Ahrendt S."/>
            <person name="Andreopoulos W."/>
            <person name="Barry K."/>
            <person name="Beard J."/>
            <person name="Benny G.L."/>
            <person name="Blankenship S."/>
            <person name="Bonito G."/>
            <person name="Cuomo C."/>
            <person name="Desiro A."/>
            <person name="Gervers K.A."/>
            <person name="Hundley H."/>
            <person name="Kuo A."/>
            <person name="LaButti K."/>
            <person name="Lang B.F."/>
            <person name="Lipzen A."/>
            <person name="O'Donnell K."/>
            <person name="Pangilinan J."/>
            <person name="Reynolds N."/>
            <person name="Sandor L."/>
            <person name="Smith M.E."/>
            <person name="Tsang A."/>
            <person name="Grigoriev I.V."/>
            <person name="Stajich J.E."/>
            <person name="Spatafora J.W."/>
        </authorList>
    </citation>
    <scope>NUCLEOTIDE SEQUENCE</scope>
    <source>
        <strain evidence="8">RSA 2281</strain>
    </source>
</reference>
<dbReference type="AlphaFoldDB" id="A0AAD5JUI5"/>
<dbReference type="PANTHER" id="PTHR11842">
    <property type="entry name" value="MITOTIC SPINDLE ASSEMBLY CHECKPOINT PROTEIN MAD2"/>
    <property type="match status" value="1"/>
</dbReference>
<evidence type="ECO:0000256" key="5">
    <source>
        <dbReference type="ARBA" id="ARBA00023242"/>
    </source>
</evidence>
<keyword evidence="6" id="KW-0131">Cell cycle</keyword>
<comment type="subcellular location">
    <subcellularLocation>
        <location evidence="1">Nucleus</location>
    </subcellularLocation>
</comment>
<proteinExistence type="inferred from homology"/>
<dbReference type="GO" id="GO:0005654">
    <property type="term" value="C:nucleoplasm"/>
    <property type="evidence" value="ECO:0007669"/>
    <property type="project" value="TreeGrafter"/>
</dbReference>
<keyword evidence="8" id="KW-0238">DNA-binding</keyword>
<dbReference type="GO" id="GO:0051301">
    <property type="term" value="P:cell division"/>
    <property type="evidence" value="ECO:0007669"/>
    <property type="project" value="UniProtKB-KW"/>
</dbReference>
<evidence type="ECO:0000256" key="1">
    <source>
        <dbReference type="ARBA" id="ARBA00004123"/>
    </source>
</evidence>
<sequence>METTLDRSSLIVVEFFEYCVNSILYQRGVYPREDFEVERKIGMPLLITNNDELKVYVDQIMSQVRVWLQKGKLSSLIVVIKSKDTGDILERWQFNIEPHLEQQQQTLDNDGELTNDTKAQIRAIMRQISASVTFLPELDTDDVTFAILVHTDHDVDVPTAWGDTDPKLIKGGGEHVRLKHMETSKHKITPIVAYRVTDDD</sequence>
<organism evidence="8 9">
    <name type="scientific">Phascolomyces articulosus</name>
    <dbReference type="NCBI Taxonomy" id="60185"/>
    <lineage>
        <taxon>Eukaryota</taxon>
        <taxon>Fungi</taxon>
        <taxon>Fungi incertae sedis</taxon>
        <taxon>Mucoromycota</taxon>
        <taxon>Mucoromycotina</taxon>
        <taxon>Mucoromycetes</taxon>
        <taxon>Mucorales</taxon>
        <taxon>Lichtheimiaceae</taxon>
        <taxon>Phascolomyces</taxon>
    </lineage>
</organism>
<protein>
    <submittedName>
        <fullName evidence="8">DNA-binding protein</fullName>
    </submittedName>
</protein>
<comment type="caution">
    <text evidence="8">The sequence shown here is derived from an EMBL/GenBank/DDBJ whole genome shotgun (WGS) entry which is preliminary data.</text>
</comment>
<dbReference type="InterPro" id="IPR036570">
    <property type="entry name" value="HORMA_dom_sf"/>
</dbReference>
<evidence type="ECO:0000259" key="7">
    <source>
        <dbReference type="PROSITE" id="PS50815"/>
    </source>
</evidence>
<dbReference type="GO" id="GO:0005737">
    <property type="term" value="C:cytoplasm"/>
    <property type="evidence" value="ECO:0007669"/>
    <property type="project" value="TreeGrafter"/>
</dbReference>
<evidence type="ECO:0000256" key="4">
    <source>
        <dbReference type="ARBA" id="ARBA00022776"/>
    </source>
</evidence>
<reference evidence="8" key="2">
    <citation type="submission" date="2023-02" db="EMBL/GenBank/DDBJ databases">
        <authorList>
            <consortium name="DOE Joint Genome Institute"/>
            <person name="Mondo S.J."/>
            <person name="Chang Y."/>
            <person name="Wang Y."/>
            <person name="Ahrendt S."/>
            <person name="Andreopoulos W."/>
            <person name="Barry K."/>
            <person name="Beard J."/>
            <person name="Benny G.L."/>
            <person name="Blankenship S."/>
            <person name="Bonito G."/>
            <person name="Cuomo C."/>
            <person name="Desiro A."/>
            <person name="Gervers K.A."/>
            <person name="Hundley H."/>
            <person name="Kuo A."/>
            <person name="LaButti K."/>
            <person name="Lang B.F."/>
            <person name="Lipzen A."/>
            <person name="O'Donnell K."/>
            <person name="Pangilinan J."/>
            <person name="Reynolds N."/>
            <person name="Sandor L."/>
            <person name="Smith M.W."/>
            <person name="Tsang A."/>
            <person name="Grigoriev I.V."/>
            <person name="Stajich J.E."/>
            <person name="Spatafora J.W."/>
        </authorList>
    </citation>
    <scope>NUCLEOTIDE SEQUENCE</scope>
    <source>
        <strain evidence="8">RSA 2281</strain>
    </source>
</reference>
<dbReference type="GO" id="GO:0007094">
    <property type="term" value="P:mitotic spindle assembly checkpoint signaling"/>
    <property type="evidence" value="ECO:0007669"/>
    <property type="project" value="TreeGrafter"/>
</dbReference>
<evidence type="ECO:0000256" key="6">
    <source>
        <dbReference type="ARBA" id="ARBA00023306"/>
    </source>
</evidence>
<name>A0AAD5JUI5_9FUNG</name>
<evidence type="ECO:0000256" key="3">
    <source>
        <dbReference type="ARBA" id="ARBA00022618"/>
    </source>
</evidence>
<dbReference type="GO" id="GO:0003677">
    <property type="term" value="F:DNA binding"/>
    <property type="evidence" value="ECO:0007669"/>
    <property type="project" value="UniProtKB-KW"/>
</dbReference>
<dbReference type="PROSITE" id="PS50815">
    <property type="entry name" value="HORMA"/>
    <property type="match status" value="1"/>
</dbReference>
<comment type="similarity">
    <text evidence="2">Belongs to the MAD2 family.</text>
</comment>
<keyword evidence="4" id="KW-0498">Mitosis</keyword>
<keyword evidence="9" id="KW-1185">Reference proteome</keyword>
<dbReference type="Gene3D" id="3.30.900.10">
    <property type="entry name" value="HORMA domain"/>
    <property type="match status" value="1"/>
</dbReference>
<dbReference type="Proteomes" id="UP001209540">
    <property type="component" value="Unassembled WGS sequence"/>
</dbReference>